<organism evidence="1">
    <name type="scientific">Strombidinopsis acuminata</name>
    <dbReference type="NCBI Taxonomy" id="141414"/>
    <lineage>
        <taxon>Eukaryota</taxon>
        <taxon>Sar</taxon>
        <taxon>Alveolata</taxon>
        <taxon>Ciliophora</taxon>
        <taxon>Intramacronucleata</taxon>
        <taxon>Spirotrichea</taxon>
        <taxon>Choreotrichia</taxon>
        <taxon>Choreotrichida</taxon>
        <taxon>Strombidinopsidae</taxon>
        <taxon>Strombidinopsis</taxon>
    </lineage>
</organism>
<proteinExistence type="predicted"/>
<protein>
    <submittedName>
        <fullName evidence="1">Uncharacterized protein</fullName>
    </submittedName>
</protein>
<gene>
    <name evidence="1" type="ORF">SACU0126_LOCUS15145</name>
</gene>
<dbReference type="EMBL" id="HBIQ01047738">
    <property type="protein sequence ID" value="CAE0556931.1"/>
    <property type="molecule type" value="Transcribed_RNA"/>
</dbReference>
<evidence type="ECO:0000313" key="1">
    <source>
        <dbReference type="EMBL" id="CAE0556931.1"/>
    </source>
</evidence>
<accession>A0A7S3SLB0</accession>
<sequence length="158" mass="17798">MDIADYLFSSSDEETEAEEGALKQEQENNGDMFSIMGKAANVFSNLNACNFRQPYRDIGEFCGSDDDVEQEAMTLKSSKKVKDLEIDDIEIDENSLCTMGDMMDNVTKNMFALMGKFSSFAELMKVFPAESDDELKQQTLEMGEDFGTFMKTALNFTQ</sequence>
<name>A0A7S3SLB0_9SPIT</name>
<dbReference type="AlphaFoldDB" id="A0A7S3SLB0"/>
<reference evidence="1" key="1">
    <citation type="submission" date="2021-01" db="EMBL/GenBank/DDBJ databases">
        <authorList>
            <person name="Corre E."/>
            <person name="Pelletier E."/>
            <person name="Niang G."/>
            <person name="Scheremetjew M."/>
            <person name="Finn R."/>
            <person name="Kale V."/>
            <person name="Holt S."/>
            <person name="Cochrane G."/>
            <person name="Meng A."/>
            <person name="Brown T."/>
            <person name="Cohen L."/>
        </authorList>
    </citation>
    <scope>NUCLEOTIDE SEQUENCE</scope>
    <source>
        <strain evidence="1">SPMC142</strain>
    </source>
</reference>